<comment type="subcellular location">
    <subcellularLocation>
        <location evidence="1">Membrane</location>
        <topology evidence="1">Multi-pass membrane protein</topology>
    </subcellularLocation>
</comment>
<feature type="transmembrane region" description="Helical" evidence="6">
    <location>
        <begin position="220"/>
        <end position="242"/>
    </location>
</feature>
<keyword evidence="4 6" id="KW-1133">Transmembrane helix</keyword>
<keyword evidence="9" id="KW-1185">Reference proteome</keyword>
<evidence type="ECO:0000256" key="2">
    <source>
        <dbReference type="ARBA" id="ARBA00022448"/>
    </source>
</evidence>
<organism evidence="8 9">
    <name type="scientific">Vreelandella titanicae</name>
    <dbReference type="NCBI Taxonomy" id="664683"/>
    <lineage>
        <taxon>Bacteria</taxon>
        <taxon>Pseudomonadati</taxon>
        <taxon>Pseudomonadota</taxon>
        <taxon>Gammaproteobacteria</taxon>
        <taxon>Oceanospirillales</taxon>
        <taxon>Halomonadaceae</taxon>
        <taxon>Vreelandella</taxon>
    </lineage>
</organism>
<dbReference type="AlphaFoldDB" id="A0A6N0YY18"/>
<evidence type="ECO:0000256" key="5">
    <source>
        <dbReference type="ARBA" id="ARBA00023136"/>
    </source>
</evidence>
<evidence type="ECO:0000256" key="4">
    <source>
        <dbReference type="ARBA" id="ARBA00022989"/>
    </source>
</evidence>
<feature type="transmembrane region" description="Helical" evidence="6">
    <location>
        <begin position="315"/>
        <end position="339"/>
    </location>
</feature>
<dbReference type="GO" id="GO:0022857">
    <property type="term" value="F:transmembrane transporter activity"/>
    <property type="evidence" value="ECO:0007669"/>
    <property type="project" value="UniProtKB-ARBA"/>
</dbReference>
<keyword evidence="2" id="KW-0813">Transport</keyword>
<protein>
    <submittedName>
        <fullName evidence="8">Sodium-dependent dicarboxylate transporter SdcS</fullName>
    </submittedName>
</protein>
<evidence type="ECO:0000256" key="6">
    <source>
        <dbReference type="SAM" id="Phobius"/>
    </source>
</evidence>
<dbReference type="Proteomes" id="UP000509761">
    <property type="component" value="Chromosome"/>
</dbReference>
<feature type="transmembrane region" description="Helical" evidence="6">
    <location>
        <begin position="394"/>
        <end position="417"/>
    </location>
</feature>
<dbReference type="InterPro" id="IPR004680">
    <property type="entry name" value="Cit_transptr-like_dom"/>
</dbReference>
<keyword evidence="5 6" id="KW-0472">Membrane</keyword>
<evidence type="ECO:0000256" key="1">
    <source>
        <dbReference type="ARBA" id="ARBA00004141"/>
    </source>
</evidence>
<sequence>MLRSLSFSHAMVATALLAALLLTLFPIAPHPTAFSYAASVVVITLVLWSTGVLPPFLTGLLFFALVSVFGLLPPEQLFAGFGSTAVWMVISGFVIGSAITSSKLGDRLAAVLSPLLTASYPKLIGGLVFTAMALGFVMPSSGGRAVVLIPIGLALAERVGFEPGSAGRLGVATALAAACNMPSFAVLPSNLPNMILAGSSESLYGIHIGYAEYLLLHFPILGMLKSILIVVLVLVVFPARIAPQCQLPIETIKTTSAATQQKKVAVVMGITLLLWVTDTLHGANPAWVGLVAAVVLMMPKAGAVDPKSFNTVVDFGTVIFVAAALGLGTLVNVSGIGSAVGQGFTQLMETDNGGSFGDFISLSLMATLTGVVATTPSVPTVLSPMAAELAGASGLSLPAVLMTQVVGFSTVIFPYQVAPLIMAMQLSKEPLSQLLKIIIPLALITIFLLMPLDYLWWRLLGWVN</sequence>
<evidence type="ECO:0000259" key="7">
    <source>
        <dbReference type="Pfam" id="PF03600"/>
    </source>
</evidence>
<feature type="domain" description="Citrate transporter-like" evidence="7">
    <location>
        <begin position="45"/>
        <end position="403"/>
    </location>
</feature>
<evidence type="ECO:0000313" key="8">
    <source>
        <dbReference type="EMBL" id="QKS24474.1"/>
    </source>
</evidence>
<feature type="transmembrane region" description="Helical" evidence="6">
    <location>
        <begin position="437"/>
        <end position="457"/>
    </location>
</feature>
<feature type="transmembrane region" description="Helical" evidence="6">
    <location>
        <begin position="119"/>
        <end position="138"/>
    </location>
</feature>
<dbReference type="GO" id="GO:0005886">
    <property type="term" value="C:plasma membrane"/>
    <property type="evidence" value="ECO:0007669"/>
    <property type="project" value="TreeGrafter"/>
</dbReference>
<name>A0A6N0YY18_9GAMM</name>
<gene>
    <name evidence="8" type="ORF">FX987_02251</name>
</gene>
<dbReference type="Pfam" id="PF03600">
    <property type="entry name" value="CitMHS"/>
    <property type="match status" value="1"/>
</dbReference>
<dbReference type="RefSeq" id="WP_022522589.1">
    <property type="nucleotide sequence ID" value="NZ_BAAADW010000004.1"/>
</dbReference>
<reference evidence="8 9" key="1">
    <citation type="submission" date="2019-12" db="EMBL/GenBank/DDBJ databases">
        <title>Genome sequencing and assembly of endphytes of Porphyra tenera.</title>
        <authorList>
            <person name="Park J.M."/>
            <person name="Shin R."/>
            <person name="Jo S.H."/>
        </authorList>
    </citation>
    <scope>NUCLEOTIDE SEQUENCE [LARGE SCALE GENOMIC DNA]</scope>
    <source>
        <strain evidence="8 9">GPM3</strain>
    </source>
</reference>
<dbReference type="PANTHER" id="PTHR10283">
    <property type="entry name" value="SOLUTE CARRIER FAMILY 13 MEMBER"/>
    <property type="match status" value="1"/>
</dbReference>
<dbReference type="EMBL" id="CP054580">
    <property type="protein sequence ID" value="QKS24474.1"/>
    <property type="molecule type" value="Genomic_DNA"/>
</dbReference>
<keyword evidence="3 6" id="KW-0812">Transmembrane</keyword>
<feature type="transmembrane region" description="Helical" evidence="6">
    <location>
        <begin position="286"/>
        <end position="303"/>
    </location>
</feature>
<accession>A0A6N0YY18</accession>
<proteinExistence type="predicted"/>
<feature type="transmembrane region" description="Helical" evidence="6">
    <location>
        <begin position="77"/>
        <end position="99"/>
    </location>
</feature>
<feature type="transmembrane region" description="Helical" evidence="6">
    <location>
        <begin position="359"/>
        <end position="382"/>
    </location>
</feature>
<evidence type="ECO:0000313" key="9">
    <source>
        <dbReference type="Proteomes" id="UP000509761"/>
    </source>
</evidence>
<evidence type="ECO:0000256" key="3">
    <source>
        <dbReference type="ARBA" id="ARBA00022692"/>
    </source>
</evidence>
<dbReference type="PANTHER" id="PTHR10283:SF82">
    <property type="entry name" value="SOLUTE CARRIER FAMILY 13 MEMBER 2"/>
    <property type="match status" value="1"/>
</dbReference>